<dbReference type="Proteomes" id="UP001320245">
    <property type="component" value="Unassembled WGS sequence"/>
</dbReference>
<keyword evidence="4" id="KW-1185">Reference proteome</keyword>
<evidence type="ECO:0000313" key="4">
    <source>
        <dbReference type="Proteomes" id="UP001320245"/>
    </source>
</evidence>
<protein>
    <submittedName>
        <fullName evidence="3">Uncharacterized protein</fullName>
    </submittedName>
</protein>
<evidence type="ECO:0000256" key="2">
    <source>
        <dbReference type="SAM" id="MobiDB-lite"/>
    </source>
</evidence>
<evidence type="ECO:0000313" key="3">
    <source>
        <dbReference type="EMBL" id="KAK7741775.1"/>
    </source>
</evidence>
<name>A0AAN9YFU6_9PEZI</name>
<feature type="region of interest" description="Disordered" evidence="2">
    <location>
        <begin position="211"/>
        <end position="273"/>
    </location>
</feature>
<dbReference type="AlphaFoldDB" id="A0AAN9YFU6"/>
<dbReference type="Gene3D" id="1.20.1480.30">
    <property type="entry name" value="Designed four-helix bundle protein"/>
    <property type="match status" value="1"/>
</dbReference>
<sequence length="469" mass="52263">MAEPSSRLEVSGAPVVVEWVDNYGRQRYLHDTRKDSSASIEARGGVSCDMVFDASLNSLSFKLRASFVTTLRPKEVTPIYLVVPPERVTTLSAESSDDVPKTVSEQLSTDAIRLQFILNRPADLIVPVDDLAPKNKAYGEHLWHMSSLSRLTTITLYVAGLSEEQIRPLCNAVSSGGVRSIEKHADLSAMYHGRGGRVYTDADALVLTQARSSDDSGQAGPSGVQGQERTSKASEENLPPYPPPLPPASAEPNDAGTSKKRRRSSPSAETAEDQCRALKRLVVEMFGGLGQEIRAIKEELRETKEEVCAIKEELRETKEEVCAIKEELRETKEEVCAIKEELRETKEEVCAIKEELRETKQELHETEQELHETEQELRAVHDELPQVRDSCVQYVDRHIADAREDMDQQISGILNEADAHIGLQLDEELTTAKVELQDFITDGLRGTAADIVQRLRDAEVYLDIRFESP</sequence>
<feature type="compositionally biased region" description="Pro residues" evidence="2">
    <location>
        <begin position="239"/>
        <end position="249"/>
    </location>
</feature>
<feature type="coiled-coil region" evidence="1">
    <location>
        <begin position="286"/>
        <end position="383"/>
    </location>
</feature>
<proteinExistence type="predicted"/>
<organism evidence="3 4">
    <name type="scientific">Cytospora paraplurivora</name>
    <dbReference type="NCBI Taxonomy" id="2898453"/>
    <lineage>
        <taxon>Eukaryota</taxon>
        <taxon>Fungi</taxon>
        <taxon>Dikarya</taxon>
        <taxon>Ascomycota</taxon>
        <taxon>Pezizomycotina</taxon>
        <taxon>Sordariomycetes</taxon>
        <taxon>Sordariomycetidae</taxon>
        <taxon>Diaporthales</taxon>
        <taxon>Cytosporaceae</taxon>
        <taxon>Cytospora</taxon>
    </lineage>
</organism>
<gene>
    <name evidence="3" type="ORF">SLS53_004839</name>
</gene>
<evidence type="ECO:0000256" key="1">
    <source>
        <dbReference type="SAM" id="Coils"/>
    </source>
</evidence>
<reference evidence="3 4" key="1">
    <citation type="journal article" date="2023" name="PLoS ONE">
        <title>Cytospora paraplurivora sp. nov. isolated from orchards with fruit tree decline syndrome in Ontario, Canada.</title>
        <authorList>
            <person name="Ilyukhin E."/>
            <person name="Nguyen H.D.T."/>
            <person name="Castle A.J."/>
            <person name="Ellouze W."/>
        </authorList>
    </citation>
    <scope>NUCLEOTIDE SEQUENCE [LARGE SCALE GENOMIC DNA]</scope>
    <source>
        <strain evidence="3 4">FDS-564</strain>
    </source>
</reference>
<keyword evidence="1" id="KW-0175">Coiled coil</keyword>
<accession>A0AAN9YFU6</accession>
<dbReference type="EMBL" id="JAJSPL020000017">
    <property type="protein sequence ID" value="KAK7741775.1"/>
    <property type="molecule type" value="Genomic_DNA"/>
</dbReference>
<comment type="caution">
    <text evidence="3">The sequence shown here is derived from an EMBL/GenBank/DDBJ whole genome shotgun (WGS) entry which is preliminary data.</text>
</comment>